<evidence type="ECO:0000313" key="2">
    <source>
        <dbReference type="Proteomes" id="UP000479226"/>
    </source>
</evidence>
<proteinExistence type="predicted"/>
<dbReference type="EMBL" id="JAAKZI010000001">
    <property type="protein sequence ID" value="NGN82092.1"/>
    <property type="molecule type" value="Genomic_DNA"/>
</dbReference>
<accession>A0ABX0D5H6</accession>
<sequence length="64" mass="7068">MSFESHSMTLKIWDHSTMEPTLESAITHISARANAPKEHVRVVRSGPNMFTVSVGEESHAGFTV</sequence>
<gene>
    <name evidence="1" type="ORF">G6N77_01240</name>
</gene>
<organism evidence="1 2">
    <name type="scientific">Arthrobacter silviterrae</name>
    <dbReference type="NCBI Taxonomy" id="2026658"/>
    <lineage>
        <taxon>Bacteria</taxon>
        <taxon>Bacillati</taxon>
        <taxon>Actinomycetota</taxon>
        <taxon>Actinomycetes</taxon>
        <taxon>Micrococcales</taxon>
        <taxon>Micrococcaceae</taxon>
        <taxon>Arthrobacter</taxon>
    </lineage>
</organism>
<reference evidence="1 2" key="1">
    <citation type="submission" date="2020-02" db="EMBL/GenBank/DDBJ databases">
        <title>Genome sequence of the type strain DSM 27180 of Arthrobacter silviterrae.</title>
        <authorList>
            <person name="Gao J."/>
            <person name="Sun J."/>
        </authorList>
    </citation>
    <scope>NUCLEOTIDE SEQUENCE [LARGE SCALE GENOMIC DNA]</scope>
    <source>
        <strain evidence="1 2">DSM 27180</strain>
    </source>
</reference>
<keyword evidence="2" id="KW-1185">Reference proteome</keyword>
<dbReference type="RefSeq" id="WP_165180165.1">
    <property type="nucleotide sequence ID" value="NZ_JAAKZI010000001.1"/>
</dbReference>
<dbReference type="Proteomes" id="UP000479226">
    <property type="component" value="Unassembled WGS sequence"/>
</dbReference>
<protein>
    <submittedName>
        <fullName evidence="1">Uncharacterized protein</fullName>
    </submittedName>
</protein>
<evidence type="ECO:0000313" key="1">
    <source>
        <dbReference type="EMBL" id="NGN82092.1"/>
    </source>
</evidence>
<name>A0ABX0D5H6_9MICC</name>
<comment type="caution">
    <text evidence="1">The sequence shown here is derived from an EMBL/GenBank/DDBJ whole genome shotgun (WGS) entry which is preliminary data.</text>
</comment>